<feature type="region of interest" description="Disordered" evidence="3">
    <location>
        <begin position="141"/>
        <end position="180"/>
    </location>
</feature>
<dbReference type="PROSITE" id="PS50002">
    <property type="entry name" value="SH3"/>
    <property type="match status" value="2"/>
</dbReference>
<proteinExistence type="predicted"/>
<evidence type="ECO:0000256" key="2">
    <source>
        <dbReference type="PROSITE-ProRule" id="PRU00192"/>
    </source>
</evidence>
<evidence type="ECO:0000256" key="1">
    <source>
        <dbReference type="ARBA" id="ARBA00022443"/>
    </source>
</evidence>
<dbReference type="InterPro" id="IPR001452">
    <property type="entry name" value="SH3_domain"/>
</dbReference>
<evidence type="ECO:0000313" key="5">
    <source>
        <dbReference type="Proteomes" id="UP000887575"/>
    </source>
</evidence>
<keyword evidence="1 2" id="KW-0728">SH3 domain</keyword>
<dbReference type="Proteomes" id="UP000887575">
    <property type="component" value="Unassembled WGS sequence"/>
</dbReference>
<feature type="compositionally biased region" description="Polar residues" evidence="3">
    <location>
        <begin position="141"/>
        <end position="161"/>
    </location>
</feature>
<dbReference type="Pfam" id="PF14604">
    <property type="entry name" value="SH3_9"/>
    <property type="match status" value="2"/>
</dbReference>
<feature type="region of interest" description="Disordered" evidence="3">
    <location>
        <begin position="109"/>
        <end position="128"/>
    </location>
</feature>
<protein>
    <recommendedName>
        <fullName evidence="4">SH3 domain-containing protein</fullName>
    </recommendedName>
</protein>
<feature type="compositionally biased region" description="Low complexity" evidence="3">
    <location>
        <begin position="170"/>
        <end position="180"/>
    </location>
</feature>
<evidence type="ECO:0000313" key="6">
    <source>
        <dbReference type="WBParaSite" id="MBELARI_LOCUS11710"/>
    </source>
</evidence>
<feature type="region of interest" description="Disordered" evidence="3">
    <location>
        <begin position="271"/>
        <end position="338"/>
    </location>
</feature>
<accession>A0AAF3ECM6</accession>
<dbReference type="PANTHER" id="PTHR14167:SF92">
    <property type="entry name" value="CIN85 AND CD2AP RELATED, ISOFORM J"/>
    <property type="match status" value="1"/>
</dbReference>
<reference evidence="6" key="1">
    <citation type="submission" date="2024-02" db="UniProtKB">
        <authorList>
            <consortium name="WormBaseParasite"/>
        </authorList>
    </citation>
    <scope>IDENTIFICATION</scope>
</reference>
<dbReference type="InterPro" id="IPR050384">
    <property type="entry name" value="Endophilin_SH3RF"/>
</dbReference>
<sequence>MAAIETGLPKGNVAALVNRMSRADLTNKLPISTKPTTMRPSGGQKSLRIATFAYDAAEKDELDLLVGDILEFIKESEDGWAIGKRQRDGREGLFPTNFVDDYKQAVSPSTTRETISTHQIGSTTSDLNQAQAQVTRSATAAKRISQSESTPVPNENTINGNTLPQPQPTIPTTTATPPKTSDVQEMARVLYTYQASNADEISLSRVGQLVKIVDKNPDDPGWMLGELDGKKGLFPENFVEIVKVSSSPSQKPPARLPGGAPTTLTIATNLTPPIVPAKPPKNVLSSSTSNVSTEPMLWASQSVPGRPSSATTTATNQASGRQTSGGVNALKNQLMQQV</sequence>
<dbReference type="InterPro" id="IPR036028">
    <property type="entry name" value="SH3-like_dom_sf"/>
</dbReference>
<organism evidence="5 6">
    <name type="scientific">Mesorhabditis belari</name>
    <dbReference type="NCBI Taxonomy" id="2138241"/>
    <lineage>
        <taxon>Eukaryota</taxon>
        <taxon>Metazoa</taxon>
        <taxon>Ecdysozoa</taxon>
        <taxon>Nematoda</taxon>
        <taxon>Chromadorea</taxon>
        <taxon>Rhabditida</taxon>
        <taxon>Rhabditina</taxon>
        <taxon>Rhabditomorpha</taxon>
        <taxon>Rhabditoidea</taxon>
        <taxon>Rhabditidae</taxon>
        <taxon>Mesorhabditinae</taxon>
        <taxon>Mesorhabditis</taxon>
    </lineage>
</organism>
<name>A0AAF3ECM6_9BILA</name>
<evidence type="ECO:0000259" key="4">
    <source>
        <dbReference type="PROSITE" id="PS50002"/>
    </source>
</evidence>
<dbReference type="PANTHER" id="PTHR14167">
    <property type="entry name" value="SH3 DOMAIN-CONTAINING"/>
    <property type="match status" value="1"/>
</dbReference>
<dbReference type="Gene3D" id="2.30.30.40">
    <property type="entry name" value="SH3 Domains"/>
    <property type="match status" value="2"/>
</dbReference>
<dbReference type="AlphaFoldDB" id="A0AAF3ECM6"/>
<dbReference type="SUPFAM" id="SSF50044">
    <property type="entry name" value="SH3-domain"/>
    <property type="match status" value="2"/>
</dbReference>
<dbReference type="GO" id="GO:0016477">
    <property type="term" value="P:cell migration"/>
    <property type="evidence" value="ECO:0007669"/>
    <property type="project" value="TreeGrafter"/>
</dbReference>
<dbReference type="WBParaSite" id="MBELARI_LOCUS11710">
    <property type="protein sequence ID" value="MBELARI_LOCUS11710"/>
    <property type="gene ID" value="MBELARI_LOCUS11710"/>
</dbReference>
<feature type="compositionally biased region" description="Low complexity" evidence="3">
    <location>
        <begin position="282"/>
        <end position="293"/>
    </location>
</feature>
<dbReference type="SMART" id="SM00326">
    <property type="entry name" value="SH3"/>
    <property type="match status" value="2"/>
</dbReference>
<feature type="domain" description="SH3" evidence="4">
    <location>
        <begin position="43"/>
        <end position="104"/>
    </location>
</feature>
<feature type="domain" description="SH3" evidence="4">
    <location>
        <begin position="182"/>
        <end position="244"/>
    </location>
</feature>
<evidence type="ECO:0000256" key="3">
    <source>
        <dbReference type="SAM" id="MobiDB-lite"/>
    </source>
</evidence>
<dbReference type="GO" id="GO:0007015">
    <property type="term" value="P:actin filament organization"/>
    <property type="evidence" value="ECO:0007669"/>
    <property type="project" value="TreeGrafter"/>
</dbReference>
<keyword evidence="5" id="KW-1185">Reference proteome</keyword>
<feature type="compositionally biased region" description="Polar residues" evidence="3">
    <location>
        <begin position="316"/>
        <end position="338"/>
    </location>
</feature>